<feature type="transmembrane region" description="Helical" evidence="10">
    <location>
        <begin position="172"/>
        <end position="190"/>
    </location>
</feature>
<dbReference type="EC" id="2.3.1.275" evidence="10"/>
<evidence type="ECO:0000313" key="11">
    <source>
        <dbReference type="EMBL" id="VVM05280.1"/>
    </source>
</evidence>
<dbReference type="HAMAP" id="MF_01043">
    <property type="entry name" value="PlsY"/>
    <property type="match status" value="1"/>
</dbReference>
<evidence type="ECO:0000313" key="12">
    <source>
        <dbReference type="Proteomes" id="UP000334923"/>
    </source>
</evidence>
<keyword evidence="3 10" id="KW-0808">Transferase</keyword>
<evidence type="ECO:0000256" key="6">
    <source>
        <dbReference type="ARBA" id="ARBA00023098"/>
    </source>
</evidence>
<keyword evidence="2 10" id="KW-0444">Lipid biosynthesis</keyword>
<evidence type="ECO:0000256" key="2">
    <source>
        <dbReference type="ARBA" id="ARBA00022516"/>
    </source>
</evidence>
<dbReference type="Proteomes" id="UP000334923">
    <property type="component" value="Unassembled WGS sequence"/>
</dbReference>
<comment type="pathway">
    <text evidence="10">Lipid metabolism; phospholipid metabolism.</text>
</comment>
<comment type="similarity">
    <text evidence="10">Belongs to the PlsY family.</text>
</comment>
<evidence type="ECO:0000256" key="3">
    <source>
        <dbReference type="ARBA" id="ARBA00022679"/>
    </source>
</evidence>
<comment type="function">
    <text evidence="10">Catalyzes the transfer of an acyl group from acyl-phosphate (acyl-PO(4)) to glycerol-3-phosphate (G3P) to form lysophosphatidic acid (LPA). This enzyme utilizes acyl-phosphate as fatty acyl donor, but not acyl-CoA or acyl-ACP.</text>
</comment>
<dbReference type="InterPro" id="IPR003811">
    <property type="entry name" value="G3P_acylTferase_PlsY"/>
</dbReference>
<keyword evidence="7 10" id="KW-0472">Membrane</keyword>
<name>A0A5E6MBX1_9BACT</name>
<gene>
    <name evidence="10 11" type="primary">plsY</name>
    <name evidence="11" type="ORF">MAMT_00554</name>
</gene>
<keyword evidence="4 10" id="KW-0812">Transmembrane</keyword>
<dbReference type="UniPathway" id="UPA00085"/>
<feature type="transmembrane region" description="Helical" evidence="10">
    <location>
        <begin position="12"/>
        <end position="31"/>
    </location>
</feature>
<organism evidence="11 12">
    <name type="scientific">Methylacidimicrobium tartarophylax</name>
    <dbReference type="NCBI Taxonomy" id="1041768"/>
    <lineage>
        <taxon>Bacteria</taxon>
        <taxon>Pseudomonadati</taxon>
        <taxon>Verrucomicrobiota</taxon>
        <taxon>Methylacidimicrobium</taxon>
    </lineage>
</organism>
<comment type="catalytic activity">
    <reaction evidence="10">
        <text>an acyl phosphate + sn-glycerol 3-phosphate = a 1-acyl-sn-glycero-3-phosphate + phosphate</text>
        <dbReference type="Rhea" id="RHEA:34075"/>
        <dbReference type="ChEBI" id="CHEBI:43474"/>
        <dbReference type="ChEBI" id="CHEBI:57597"/>
        <dbReference type="ChEBI" id="CHEBI:57970"/>
        <dbReference type="ChEBI" id="CHEBI:59918"/>
        <dbReference type="EC" id="2.3.1.275"/>
    </reaction>
</comment>
<dbReference type="OrthoDB" id="9777124at2"/>
<dbReference type="GO" id="GO:0005886">
    <property type="term" value="C:plasma membrane"/>
    <property type="evidence" value="ECO:0007669"/>
    <property type="project" value="UniProtKB-SubCell"/>
</dbReference>
<dbReference type="NCBIfam" id="TIGR00023">
    <property type="entry name" value="glycerol-3-phosphate 1-O-acyltransferase PlsY"/>
    <property type="match status" value="1"/>
</dbReference>
<keyword evidence="9 10" id="KW-1208">Phospholipid metabolism</keyword>
<reference evidence="11 12" key="1">
    <citation type="submission" date="2019-09" db="EMBL/GenBank/DDBJ databases">
        <authorList>
            <person name="Cremers G."/>
        </authorList>
    </citation>
    <scope>NUCLEOTIDE SEQUENCE [LARGE SCALE GENOMIC DNA]</scope>
    <source>
        <strain evidence="11">4A</strain>
    </source>
</reference>
<feature type="transmembrane region" description="Helical" evidence="10">
    <location>
        <begin position="145"/>
        <end position="166"/>
    </location>
</feature>
<keyword evidence="8 10" id="KW-0594">Phospholipid biosynthesis</keyword>
<dbReference type="SMART" id="SM01207">
    <property type="entry name" value="G3P_acyltransf"/>
    <property type="match status" value="1"/>
</dbReference>
<dbReference type="GO" id="GO:0008654">
    <property type="term" value="P:phospholipid biosynthetic process"/>
    <property type="evidence" value="ECO:0007669"/>
    <property type="project" value="UniProtKB-UniRule"/>
</dbReference>
<feature type="transmembrane region" description="Helical" evidence="10">
    <location>
        <begin position="120"/>
        <end position="138"/>
    </location>
</feature>
<keyword evidence="1 10" id="KW-1003">Cell membrane</keyword>
<keyword evidence="5 10" id="KW-1133">Transmembrane helix</keyword>
<comment type="subunit">
    <text evidence="10">Probably interacts with PlsX.</text>
</comment>
<dbReference type="EMBL" id="CABFVA020000017">
    <property type="protein sequence ID" value="VVM05280.1"/>
    <property type="molecule type" value="Genomic_DNA"/>
</dbReference>
<proteinExistence type="inferred from homology"/>
<evidence type="ECO:0000256" key="8">
    <source>
        <dbReference type="ARBA" id="ARBA00023209"/>
    </source>
</evidence>
<accession>A0A5E6MBX1</accession>
<evidence type="ECO:0000256" key="7">
    <source>
        <dbReference type="ARBA" id="ARBA00023136"/>
    </source>
</evidence>
<evidence type="ECO:0000256" key="4">
    <source>
        <dbReference type="ARBA" id="ARBA00022692"/>
    </source>
</evidence>
<keyword evidence="11" id="KW-0012">Acyltransferase</keyword>
<dbReference type="Pfam" id="PF02660">
    <property type="entry name" value="G3P_acyltransf"/>
    <property type="match status" value="1"/>
</dbReference>
<sequence length="218" mass="23076">MSPLSLDRLGWAAALLLASFLLGSIPFGYWIGCCRGIDLRTEGSGNIGATNAWRVLGARWGCWIFLLDFVKGALPTGVGLYLSGTQSVPIADALGSLAGLASILGHNFTPWLRGRGGKGIATSAGVLLALVPWAFLVLVGIWGSLFLLCRIVSMASLGAALVFPIATGLLYPGRWVLLAFSLLASSLAILRHRSNIRRLIQGTEARFRRNGGKDLSGV</sequence>
<dbReference type="GO" id="GO:0043772">
    <property type="term" value="F:acyl-phosphate glycerol-3-phosphate acyltransferase activity"/>
    <property type="evidence" value="ECO:0007669"/>
    <property type="project" value="UniProtKB-UniRule"/>
</dbReference>
<protein>
    <recommendedName>
        <fullName evidence="10">Glycerol-3-phosphate acyltransferase</fullName>
    </recommendedName>
    <alternativeName>
        <fullName evidence="10">Acyl-PO4 G3P acyltransferase</fullName>
    </alternativeName>
    <alternativeName>
        <fullName evidence="10">Acyl-phosphate--glycerol-3-phosphate acyltransferase</fullName>
    </alternativeName>
    <alternativeName>
        <fullName evidence="10">G3P acyltransferase</fullName>
        <shortName evidence="10">GPAT</shortName>
        <ecNumber evidence="10">2.3.1.275</ecNumber>
    </alternativeName>
    <alternativeName>
        <fullName evidence="10">Lysophosphatidic acid synthase</fullName>
        <shortName evidence="10">LPA synthase</shortName>
    </alternativeName>
</protein>
<evidence type="ECO:0000256" key="9">
    <source>
        <dbReference type="ARBA" id="ARBA00023264"/>
    </source>
</evidence>
<keyword evidence="6 10" id="KW-0443">Lipid metabolism</keyword>
<dbReference type="AlphaFoldDB" id="A0A5E6MBX1"/>
<evidence type="ECO:0000256" key="5">
    <source>
        <dbReference type="ARBA" id="ARBA00022989"/>
    </source>
</evidence>
<evidence type="ECO:0000256" key="1">
    <source>
        <dbReference type="ARBA" id="ARBA00022475"/>
    </source>
</evidence>
<evidence type="ECO:0000256" key="10">
    <source>
        <dbReference type="HAMAP-Rule" id="MF_01043"/>
    </source>
</evidence>
<keyword evidence="12" id="KW-1185">Reference proteome</keyword>
<dbReference type="PANTHER" id="PTHR30309">
    <property type="entry name" value="INNER MEMBRANE PROTEIN YGIH"/>
    <property type="match status" value="1"/>
</dbReference>
<dbReference type="PANTHER" id="PTHR30309:SF0">
    <property type="entry name" value="GLYCEROL-3-PHOSPHATE ACYLTRANSFERASE-RELATED"/>
    <property type="match status" value="1"/>
</dbReference>
<comment type="subcellular location">
    <subcellularLocation>
        <location evidence="10">Cell membrane</location>
        <topology evidence="10">Multi-pass membrane protein</topology>
    </subcellularLocation>
</comment>
<dbReference type="RefSeq" id="WP_142659415.1">
    <property type="nucleotide sequence ID" value="NZ_CABFVA020000017.1"/>
</dbReference>